<sequence>MHEKAVEMEKKAEKKLKAFFGGSSKHEEAGEMYNKAANFYKIDRLFGLAAAAYEKAAACYGRTESKHEVVSALVEASTAYKKVSVPNAIRCLEQAIAMELEEGRIQSASRYEKTVAELSESEGNMDAALEHFQRAADLFRGEESQSAASACLLKVATIAAQHKEDFGRASNIFEQLASQSLENHLTKWGARENYLKGGLCRLAMGDPIGARQSIQVYMDQDVSFPDTRECKLLLAVLDAWDKMDAEAFTAAVFEYDQISKLDQWKTQILLKVKNMIKAAENPT</sequence>
<comment type="similarity">
    <text evidence="1 4">Belongs to the SNAP family.</text>
</comment>
<reference evidence="5" key="1">
    <citation type="journal article" date="2022" name="bioRxiv">
        <title>Genomics of Preaxostyla Flagellates Illuminates Evolutionary Transitions and the Path Towards Mitochondrial Loss.</title>
        <authorList>
            <person name="Novak L.V.F."/>
            <person name="Treitli S.C."/>
            <person name="Pyrih J."/>
            <person name="Halakuc P."/>
            <person name="Pipaliya S.V."/>
            <person name="Vacek V."/>
            <person name="Brzon O."/>
            <person name="Soukal P."/>
            <person name="Eme L."/>
            <person name="Dacks J.B."/>
            <person name="Karnkowska A."/>
            <person name="Elias M."/>
            <person name="Hampl V."/>
        </authorList>
    </citation>
    <scope>NUCLEOTIDE SEQUENCE</scope>
    <source>
        <strain evidence="5">RCP-MX</strain>
    </source>
</reference>
<protein>
    <submittedName>
        <fullName evidence="5">Alpha-soluble NSF attachment protein</fullName>
    </submittedName>
</protein>
<dbReference type="Proteomes" id="UP001141327">
    <property type="component" value="Unassembled WGS sequence"/>
</dbReference>
<dbReference type="PANTHER" id="PTHR13768:SF8">
    <property type="entry name" value="ALPHA-SOLUBLE NSF ATTACHMENT PROTEIN"/>
    <property type="match status" value="1"/>
</dbReference>
<evidence type="ECO:0000313" key="5">
    <source>
        <dbReference type="EMBL" id="KAJ4459097.1"/>
    </source>
</evidence>
<name>A0ABQ8UKZ0_9EUKA</name>
<comment type="subcellular location">
    <subcellularLocation>
        <location evidence="4">Membrane</location>
        <topology evidence="4">Peripheral membrane protein</topology>
    </subcellularLocation>
</comment>
<dbReference type="Gene3D" id="1.25.40.10">
    <property type="entry name" value="Tetratricopeptide repeat domain"/>
    <property type="match status" value="1"/>
</dbReference>
<evidence type="ECO:0000256" key="4">
    <source>
        <dbReference type="RuleBase" id="RU367013"/>
    </source>
</evidence>
<comment type="function">
    <text evidence="4">Required for vesicular transport between the endoplasmic reticulum and the Golgi apparatus.</text>
</comment>
<dbReference type="InterPro" id="IPR011990">
    <property type="entry name" value="TPR-like_helical_dom_sf"/>
</dbReference>
<evidence type="ECO:0000256" key="3">
    <source>
        <dbReference type="ARBA" id="ARBA00022927"/>
    </source>
</evidence>
<comment type="caution">
    <text evidence="5">The sequence shown here is derived from an EMBL/GenBank/DDBJ whole genome shotgun (WGS) entry which is preliminary data.</text>
</comment>
<keyword evidence="3 4" id="KW-0653">Protein transport</keyword>
<organism evidence="5 6">
    <name type="scientific">Paratrimastix pyriformis</name>
    <dbReference type="NCBI Taxonomy" id="342808"/>
    <lineage>
        <taxon>Eukaryota</taxon>
        <taxon>Metamonada</taxon>
        <taxon>Preaxostyla</taxon>
        <taxon>Paratrimastigidae</taxon>
        <taxon>Paratrimastix</taxon>
    </lineage>
</organism>
<dbReference type="PANTHER" id="PTHR13768">
    <property type="entry name" value="SOLUBLE NSF ATTACHMENT PROTEIN SNAP"/>
    <property type="match status" value="1"/>
</dbReference>
<evidence type="ECO:0000313" key="6">
    <source>
        <dbReference type="Proteomes" id="UP001141327"/>
    </source>
</evidence>
<dbReference type="InterPro" id="IPR000744">
    <property type="entry name" value="NSF_attach"/>
</dbReference>
<dbReference type="CDD" id="cd15832">
    <property type="entry name" value="SNAP"/>
    <property type="match status" value="1"/>
</dbReference>
<accession>A0ABQ8UKZ0</accession>
<keyword evidence="2 4" id="KW-0813">Transport</keyword>
<dbReference type="SUPFAM" id="SSF48452">
    <property type="entry name" value="TPR-like"/>
    <property type="match status" value="1"/>
</dbReference>
<evidence type="ECO:0000256" key="1">
    <source>
        <dbReference type="ARBA" id="ARBA00010050"/>
    </source>
</evidence>
<gene>
    <name evidence="5" type="ORF">PAPYR_4886</name>
</gene>
<proteinExistence type="inferred from homology"/>
<keyword evidence="6" id="KW-1185">Reference proteome</keyword>
<keyword evidence="4" id="KW-0472">Membrane</keyword>
<dbReference type="PRINTS" id="PR00448">
    <property type="entry name" value="NSFATTACHMNT"/>
</dbReference>
<dbReference type="EMBL" id="JAPMOS010000022">
    <property type="protein sequence ID" value="KAJ4459097.1"/>
    <property type="molecule type" value="Genomic_DNA"/>
</dbReference>
<keyword evidence="4" id="KW-0931">ER-Golgi transport</keyword>
<evidence type="ECO:0000256" key="2">
    <source>
        <dbReference type="ARBA" id="ARBA00022448"/>
    </source>
</evidence>
<dbReference type="Pfam" id="PF14938">
    <property type="entry name" value="SNAP"/>
    <property type="match status" value="1"/>
</dbReference>